<organism evidence="1 2">
    <name type="scientific">Hamiltosporidium magnivora</name>
    <dbReference type="NCBI Taxonomy" id="148818"/>
    <lineage>
        <taxon>Eukaryota</taxon>
        <taxon>Fungi</taxon>
        <taxon>Fungi incertae sedis</taxon>
        <taxon>Microsporidia</taxon>
        <taxon>Dubosqiidae</taxon>
        <taxon>Hamiltosporidium</taxon>
    </lineage>
</organism>
<dbReference type="VEuPathDB" id="MicrosporidiaDB:CWI39_1667p0020"/>
<protein>
    <submittedName>
        <fullName evidence="1">Uncharacterized protein</fullName>
    </submittedName>
</protein>
<dbReference type="Proteomes" id="UP000293045">
    <property type="component" value="Unassembled WGS sequence"/>
</dbReference>
<reference evidence="1 2" key="1">
    <citation type="submission" date="2017-12" db="EMBL/GenBank/DDBJ databases">
        <authorList>
            <person name="Pombert J.-F."/>
            <person name="Haag K.L."/>
            <person name="Ebert D."/>
        </authorList>
    </citation>
    <scope>NUCLEOTIDE SEQUENCE [LARGE SCALE GENOMIC DNA]</scope>
    <source>
        <strain evidence="1">IL-BN-2</strain>
    </source>
</reference>
<proteinExistence type="predicted"/>
<name>A0A4Q9KZM6_9MICR</name>
<sequence>MVTIRDTVVFCTFYDNERFKNNLEKFISELCFKKEGDGVIYCGVECPFYIDGYNFPEVFVDFRSERRGRYQDWYETLPFLSKILKIISLSPIHTSYQADTFIAIVSHKPLNKLFLKKRMKTLISYKKIKCQYVRNSKRGTYLLRIVNFYFMNEKNLLLATDRLISALKIS</sequence>
<evidence type="ECO:0000313" key="2">
    <source>
        <dbReference type="Proteomes" id="UP000293045"/>
    </source>
</evidence>
<dbReference type="VEuPathDB" id="MicrosporidiaDB:CWI36_0814p0010"/>
<dbReference type="EMBL" id="PIXR01001667">
    <property type="protein sequence ID" value="TBU00484.1"/>
    <property type="molecule type" value="Genomic_DNA"/>
</dbReference>
<gene>
    <name evidence="1" type="ORF">CWI39_1667p0020</name>
</gene>
<evidence type="ECO:0000313" key="1">
    <source>
        <dbReference type="EMBL" id="TBU00484.1"/>
    </source>
</evidence>
<dbReference type="AlphaFoldDB" id="A0A4Q9KZM6"/>
<accession>A0A4Q9KZM6</accession>
<comment type="caution">
    <text evidence="1">The sequence shown here is derived from an EMBL/GenBank/DDBJ whole genome shotgun (WGS) entry which is preliminary data.</text>
</comment>